<organism evidence="1">
    <name type="scientific">marine sediment metagenome</name>
    <dbReference type="NCBI Taxonomy" id="412755"/>
    <lineage>
        <taxon>unclassified sequences</taxon>
        <taxon>metagenomes</taxon>
        <taxon>ecological metagenomes</taxon>
    </lineage>
</organism>
<gene>
    <name evidence="1" type="ORF">LCGC14_0813670</name>
</gene>
<reference evidence="1" key="1">
    <citation type="journal article" date="2015" name="Nature">
        <title>Complex archaea that bridge the gap between prokaryotes and eukaryotes.</title>
        <authorList>
            <person name="Spang A."/>
            <person name="Saw J.H."/>
            <person name="Jorgensen S.L."/>
            <person name="Zaremba-Niedzwiedzka K."/>
            <person name="Martijn J."/>
            <person name="Lind A.E."/>
            <person name="van Eijk R."/>
            <person name="Schleper C."/>
            <person name="Guy L."/>
            <person name="Ettema T.J."/>
        </authorList>
    </citation>
    <scope>NUCLEOTIDE SEQUENCE</scope>
</reference>
<sequence>MRGSIYFGVDHKVMTVTLTPENEKEAFDLGMNFMVCRHNKFACRKDGENKLTLIFDNRTQEDIDRAAGRI</sequence>
<evidence type="ECO:0000313" key="1">
    <source>
        <dbReference type="EMBL" id="KKN32450.1"/>
    </source>
</evidence>
<protein>
    <submittedName>
        <fullName evidence="1">Uncharacterized protein</fullName>
    </submittedName>
</protein>
<dbReference type="EMBL" id="LAZR01002252">
    <property type="protein sequence ID" value="KKN32450.1"/>
    <property type="molecule type" value="Genomic_DNA"/>
</dbReference>
<comment type="caution">
    <text evidence="1">The sequence shown here is derived from an EMBL/GenBank/DDBJ whole genome shotgun (WGS) entry which is preliminary data.</text>
</comment>
<dbReference type="AlphaFoldDB" id="A0A0F9PKV7"/>
<proteinExistence type="predicted"/>
<name>A0A0F9PKV7_9ZZZZ</name>
<accession>A0A0F9PKV7</accession>